<feature type="domain" description="BON" evidence="1">
    <location>
        <begin position="3"/>
        <end position="71"/>
    </location>
</feature>
<comment type="caution">
    <text evidence="2">The sequence shown here is derived from an EMBL/GenBank/DDBJ whole genome shotgun (WGS) entry which is preliminary data.</text>
</comment>
<dbReference type="PROSITE" id="PS50914">
    <property type="entry name" value="BON"/>
    <property type="match status" value="1"/>
</dbReference>
<dbReference type="Proteomes" id="UP000316714">
    <property type="component" value="Unassembled WGS sequence"/>
</dbReference>
<accession>A0A5C5VHN1</accession>
<evidence type="ECO:0000259" key="1">
    <source>
        <dbReference type="PROSITE" id="PS50914"/>
    </source>
</evidence>
<dbReference type="Gene3D" id="3.30.1340.30">
    <property type="match status" value="1"/>
</dbReference>
<organism evidence="2 3">
    <name type="scientific">Posidoniimonas corsicana</name>
    <dbReference type="NCBI Taxonomy" id="1938618"/>
    <lineage>
        <taxon>Bacteria</taxon>
        <taxon>Pseudomonadati</taxon>
        <taxon>Planctomycetota</taxon>
        <taxon>Planctomycetia</taxon>
        <taxon>Pirellulales</taxon>
        <taxon>Lacipirellulaceae</taxon>
        <taxon>Posidoniimonas</taxon>
    </lineage>
</organism>
<dbReference type="InterPro" id="IPR007055">
    <property type="entry name" value="BON_dom"/>
</dbReference>
<evidence type="ECO:0000313" key="2">
    <source>
        <dbReference type="EMBL" id="TWT37192.1"/>
    </source>
</evidence>
<reference evidence="2 3" key="1">
    <citation type="submission" date="2019-02" db="EMBL/GenBank/DDBJ databases">
        <title>Deep-cultivation of Planctomycetes and their phenomic and genomic characterization uncovers novel biology.</title>
        <authorList>
            <person name="Wiegand S."/>
            <person name="Jogler M."/>
            <person name="Boedeker C."/>
            <person name="Pinto D."/>
            <person name="Vollmers J."/>
            <person name="Rivas-Marin E."/>
            <person name="Kohn T."/>
            <person name="Peeters S.H."/>
            <person name="Heuer A."/>
            <person name="Rast P."/>
            <person name="Oberbeckmann S."/>
            <person name="Bunk B."/>
            <person name="Jeske O."/>
            <person name="Meyerdierks A."/>
            <person name="Storesund J.E."/>
            <person name="Kallscheuer N."/>
            <person name="Luecker S."/>
            <person name="Lage O.M."/>
            <person name="Pohl T."/>
            <person name="Merkel B.J."/>
            <person name="Hornburger P."/>
            <person name="Mueller R.-W."/>
            <person name="Bruemmer F."/>
            <person name="Labrenz M."/>
            <person name="Spormann A.M."/>
            <person name="Op Den Camp H."/>
            <person name="Overmann J."/>
            <person name="Amann R."/>
            <person name="Jetten M.S.M."/>
            <person name="Mascher T."/>
            <person name="Medema M.H."/>
            <person name="Devos D.P."/>
            <person name="Kaster A.-K."/>
            <person name="Ovreas L."/>
            <person name="Rohde M."/>
            <person name="Galperin M.Y."/>
            <person name="Jogler C."/>
        </authorList>
    </citation>
    <scope>NUCLEOTIDE SEQUENCE [LARGE SCALE GENOMIC DNA]</scope>
    <source>
        <strain evidence="2 3">KOR34</strain>
    </source>
</reference>
<sequence length="82" mass="8944">MSIEQQVEQTATDALNHSSHLFSRSVSCRFHGGVLRLDGRVPTFYLKQMAQSLLGGIDGVRRIENALVVVNPNGVSSEPAYS</sequence>
<dbReference type="OrthoDB" id="291621at2"/>
<dbReference type="Pfam" id="PF04972">
    <property type="entry name" value="BON"/>
    <property type="match status" value="1"/>
</dbReference>
<dbReference type="EMBL" id="SIHJ01000001">
    <property type="protein sequence ID" value="TWT37192.1"/>
    <property type="molecule type" value="Genomic_DNA"/>
</dbReference>
<name>A0A5C5VHN1_9BACT</name>
<protein>
    <submittedName>
        <fullName evidence="2">BON domain protein</fullName>
    </submittedName>
</protein>
<proteinExistence type="predicted"/>
<evidence type="ECO:0000313" key="3">
    <source>
        <dbReference type="Proteomes" id="UP000316714"/>
    </source>
</evidence>
<dbReference type="AlphaFoldDB" id="A0A5C5VHN1"/>
<gene>
    <name evidence="2" type="ORF">KOR34_21390</name>
</gene>
<keyword evidence="3" id="KW-1185">Reference proteome</keyword>
<dbReference type="RefSeq" id="WP_146564543.1">
    <property type="nucleotide sequence ID" value="NZ_SIHJ01000001.1"/>
</dbReference>